<dbReference type="PANTHER" id="PTHR16301">
    <property type="entry name" value="IMPACT-RELATED"/>
    <property type="match status" value="1"/>
</dbReference>
<name>A0AB33VDQ8_RALSU</name>
<evidence type="ECO:0000313" key="5">
    <source>
        <dbReference type="Proteomes" id="UP000005933"/>
    </source>
</evidence>
<evidence type="ECO:0000259" key="2">
    <source>
        <dbReference type="Pfam" id="PF01205"/>
    </source>
</evidence>
<dbReference type="AlphaFoldDB" id="A0AB33VDQ8"/>
<dbReference type="InterPro" id="IPR001498">
    <property type="entry name" value="Impact_N"/>
</dbReference>
<dbReference type="EC" id="3.4.13.9" evidence="4"/>
<dbReference type="GO" id="GO:0032561">
    <property type="term" value="F:guanyl ribonucleotide binding"/>
    <property type="evidence" value="ECO:0007669"/>
    <property type="project" value="UniProtKB-ARBA"/>
</dbReference>
<keyword evidence="4" id="KW-0378">Hydrolase</keyword>
<evidence type="ECO:0000256" key="1">
    <source>
        <dbReference type="ARBA" id="ARBA00007665"/>
    </source>
</evidence>
<dbReference type="SUPFAM" id="SSF54211">
    <property type="entry name" value="Ribosomal protein S5 domain 2-like"/>
    <property type="match status" value="1"/>
</dbReference>
<dbReference type="InterPro" id="IPR020568">
    <property type="entry name" value="Ribosomal_Su5_D2-typ_SF"/>
</dbReference>
<accession>A0AB33VDQ8</accession>
<organism evidence="4 5">
    <name type="scientific">Ralstonia solanacearum (strain UW551)</name>
    <dbReference type="NCBI Taxonomy" id="342110"/>
    <lineage>
        <taxon>Bacteria</taxon>
        <taxon>Pseudomonadati</taxon>
        <taxon>Pseudomonadota</taxon>
        <taxon>Betaproteobacteria</taxon>
        <taxon>Burkholderiales</taxon>
        <taxon>Burkholderiaceae</taxon>
        <taxon>Ralstonia</taxon>
        <taxon>Ralstonia solanacearum species complex</taxon>
    </lineage>
</organism>
<dbReference type="Proteomes" id="UP000005933">
    <property type="component" value="Unassembled WGS sequence"/>
</dbReference>
<comment type="caution">
    <text evidence="4">The sequence shown here is derived from an EMBL/GenBank/DDBJ whole genome shotgun (WGS) entry which is preliminary data.</text>
</comment>
<protein>
    <submittedName>
        <fullName evidence="4">Xaa-Pro dipeptidase</fullName>
        <ecNumber evidence="4">3.4.13.9</ecNumber>
    </submittedName>
</protein>
<evidence type="ECO:0000313" key="4">
    <source>
        <dbReference type="EMBL" id="EAP73019.1"/>
    </source>
</evidence>
<keyword evidence="4" id="KW-0224">Dipeptidase</keyword>
<gene>
    <name evidence="4" type="ORF">RRSL_02803</name>
</gene>
<comment type="similarity">
    <text evidence="1">Belongs to the IMPACT family.</text>
</comment>
<dbReference type="Pfam" id="PF09186">
    <property type="entry name" value="DUF1949"/>
    <property type="match status" value="1"/>
</dbReference>
<proteinExistence type="inferred from homology"/>
<reference evidence="4 5" key="1">
    <citation type="journal article" date="2006" name="Mol. Plant Microbe Interact.">
        <title>Identification of open reading frames unique to a select agent: Ralstonia solanacearum race 3 biovar 2.</title>
        <authorList>
            <person name="Gabriel D.W."/>
            <person name="Allen C."/>
            <person name="Schell M."/>
            <person name="Denny T.P."/>
            <person name="Greenberg J.T."/>
            <person name="Duan Y.P."/>
            <person name="Flores-Cruz Z."/>
            <person name="Huang Q."/>
            <person name="Clifford J.M."/>
            <person name="Presting G."/>
            <person name="Gonzalez E.T."/>
            <person name="Reddy J."/>
            <person name="Elphinstone J."/>
            <person name="Swanson J."/>
            <person name="Yao J."/>
            <person name="Mulholland V."/>
            <person name="Liu L."/>
            <person name="Farmerie W."/>
            <person name="Patnaikuni M."/>
            <person name="Balogh B."/>
            <person name="Norman D."/>
            <person name="Alvarez A."/>
            <person name="Castillo J.A."/>
            <person name="Jones J."/>
            <person name="Saddler G."/>
            <person name="Walunas T."/>
            <person name="Zhukov A."/>
            <person name="Mikhailova N."/>
        </authorList>
    </citation>
    <scope>NUCLEOTIDE SEQUENCE [LARGE SCALE GENOMIC DNA]</scope>
    <source>
        <strain evidence="4 5">UW551</strain>
    </source>
</reference>
<dbReference type="InterPro" id="IPR035647">
    <property type="entry name" value="EFG_III/V"/>
</dbReference>
<feature type="domain" description="UPF0029" evidence="3">
    <location>
        <begin position="169"/>
        <end position="222"/>
    </location>
</feature>
<dbReference type="InterPro" id="IPR015269">
    <property type="entry name" value="UPF0029_Impact_C"/>
</dbReference>
<dbReference type="InterPro" id="IPR036956">
    <property type="entry name" value="Impact_N_sf"/>
</dbReference>
<dbReference type="SUPFAM" id="SSF54980">
    <property type="entry name" value="EF-G C-terminal domain-like"/>
    <property type="match status" value="1"/>
</dbReference>
<dbReference type="GO" id="GO:0005737">
    <property type="term" value="C:cytoplasm"/>
    <property type="evidence" value="ECO:0007669"/>
    <property type="project" value="TreeGrafter"/>
</dbReference>
<dbReference type="GO" id="GO:0017111">
    <property type="term" value="F:ribonucleoside triphosphate phosphatase activity"/>
    <property type="evidence" value="ECO:0007669"/>
    <property type="project" value="UniProtKB-ARBA"/>
</dbReference>
<evidence type="ECO:0000259" key="3">
    <source>
        <dbReference type="Pfam" id="PF09186"/>
    </source>
</evidence>
<sequence length="227" mass="24710">MSTWRIPRLRCISRSCRPARPISSPPCWPERAVPTYTLRAPVTAELEIRKSRFIGLAVPVEDRAAAMDVIARLRAEHPTATHVCWALLAGGQSGMSDDGEPSGTAGRPILEVLRHHDLDGTLGAVVRYFGGVKLGAGGLVRAYTDAIATALTRAERIERIARTTLTLVTDYADEARIRRWLEDAGYVLVDAAYDAGVTLAVRLPVTDEAAARETLRDLTQGRVVISN</sequence>
<dbReference type="Pfam" id="PF01205">
    <property type="entry name" value="Impact_N"/>
    <property type="match status" value="1"/>
</dbReference>
<dbReference type="InterPro" id="IPR023582">
    <property type="entry name" value="Impact"/>
</dbReference>
<dbReference type="GO" id="GO:0102009">
    <property type="term" value="F:proline dipeptidase activity"/>
    <property type="evidence" value="ECO:0007669"/>
    <property type="project" value="UniProtKB-EC"/>
</dbReference>
<dbReference type="PANTHER" id="PTHR16301:SF20">
    <property type="entry name" value="IMPACT FAMILY MEMBER YIGZ"/>
    <property type="match status" value="1"/>
</dbReference>
<dbReference type="Gene3D" id="3.30.70.240">
    <property type="match status" value="1"/>
</dbReference>
<keyword evidence="4" id="KW-0645">Protease</keyword>
<dbReference type="EMBL" id="AAKL01000020">
    <property type="protein sequence ID" value="EAP73019.1"/>
    <property type="molecule type" value="Genomic_DNA"/>
</dbReference>
<dbReference type="GO" id="GO:0006446">
    <property type="term" value="P:regulation of translational initiation"/>
    <property type="evidence" value="ECO:0007669"/>
    <property type="project" value="TreeGrafter"/>
</dbReference>
<dbReference type="Gene3D" id="3.30.230.30">
    <property type="entry name" value="Impact, N-terminal domain"/>
    <property type="match status" value="1"/>
</dbReference>
<feature type="domain" description="Impact N-terminal" evidence="2">
    <location>
        <begin position="49"/>
        <end position="151"/>
    </location>
</feature>